<dbReference type="AlphaFoldDB" id="A0A2S4KMM5"/>
<dbReference type="GO" id="GO:0016787">
    <property type="term" value="F:hydrolase activity"/>
    <property type="evidence" value="ECO:0007669"/>
    <property type="project" value="UniProtKB-KW"/>
</dbReference>
<dbReference type="InterPro" id="IPR002018">
    <property type="entry name" value="CarbesteraseB"/>
</dbReference>
<dbReference type="OrthoDB" id="408631at2759"/>
<evidence type="ECO:0000313" key="3">
    <source>
        <dbReference type="Proteomes" id="UP000237481"/>
    </source>
</evidence>
<proteinExistence type="predicted"/>
<dbReference type="InterPro" id="IPR029058">
    <property type="entry name" value="AB_hydrolase_fold"/>
</dbReference>
<dbReference type="SUPFAM" id="SSF53474">
    <property type="entry name" value="alpha/beta-Hydrolases"/>
    <property type="match status" value="1"/>
</dbReference>
<accession>A0A2S4KMM5</accession>
<reference evidence="2 3" key="1">
    <citation type="submission" date="2018-01" db="EMBL/GenBank/DDBJ databases">
        <title>Harnessing the power of phylogenomics to disentangle the directionality and signatures of interkingdom host jumping in the parasitic fungal genus Tolypocladium.</title>
        <authorList>
            <person name="Quandt C.A."/>
            <person name="Patterson W."/>
            <person name="Spatafora J.W."/>
        </authorList>
    </citation>
    <scope>NUCLEOTIDE SEQUENCE [LARGE SCALE GENOMIC DNA]</scope>
    <source>
        <strain evidence="2 3">NRBC 100945</strain>
    </source>
</reference>
<name>A0A2S4KMM5_9HYPO</name>
<sequence length="214" mass="22766">MSQINHPQLGRVTGTSQDGIAYFRGIKYASLEHAFAAPKVYSERAADGLDATRHGPGATSLSVACDMELGLIQKSLPHGPFTTSSTECLNLNIAVPENAKGPLPVFVFIHGGGFAIGSNAWPQYDLTRIVKLSQDIGKPVVGVQINYRLGVYGFLDSTALREAGVKPNRGLLDQKAAFAWIRDHISGFHGNPDSVTAIGQSAGSSKQLPLEPLV</sequence>
<protein>
    <submittedName>
        <fullName evidence="2">Carboxylic ester hydrolase</fullName>
    </submittedName>
</protein>
<gene>
    <name evidence="2" type="ORF">TPAR_08404</name>
</gene>
<dbReference type="Pfam" id="PF00135">
    <property type="entry name" value="COesterase"/>
    <property type="match status" value="1"/>
</dbReference>
<evidence type="ECO:0000313" key="2">
    <source>
        <dbReference type="EMBL" id="POR31391.1"/>
    </source>
</evidence>
<dbReference type="Proteomes" id="UP000237481">
    <property type="component" value="Unassembled WGS sequence"/>
</dbReference>
<feature type="domain" description="Carboxylesterase type B" evidence="1">
    <location>
        <begin position="8"/>
        <end position="204"/>
    </location>
</feature>
<dbReference type="STRING" id="94208.A0A2S4KMM5"/>
<dbReference type="Gene3D" id="3.40.50.1820">
    <property type="entry name" value="alpha/beta hydrolase"/>
    <property type="match status" value="1"/>
</dbReference>
<dbReference type="PANTHER" id="PTHR11559">
    <property type="entry name" value="CARBOXYLESTERASE"/>
    <property type="match status" value="1"/>
</dbReference>
<evidence type="ECO:0000259" key="1">
    <source>
        <dbReference type="Pfam" id="PF00135"/>
    </source>
</evidence>
<organism evidence="2 3">
    <name type="scientific">Tolypocladium paradoxum</name>
    <dbReference type="NCBI Taxonomy" id="94208"/>
    <lineage>
        <taxon>Eukaryota</taxon>
        <taxon>Fungi</taxon>
        <taxon>Dikarya</taxon>
        <taxon>Ascomycota</taxon>
        <taxon>Pezizomycotina</taxon>
        <taxon>Sordariomycetes</taxon>
        <taxon>Hypocreomycetidae</taxon>
        <taxon>Hypocreales</taxon>
        <taxon>Ophiocordycipitaceae</taxon>
        <taxon>Tolypocladium</taxon>
    </lineage>
</organism>
<keyword evidence="2" id="KW-0378">Hydrolase</keyword>
<keyword evidence="3" id="KW-1185">Reference proteome</keyword>
<dbReference type="EMBL" id="PKSG01001047">
    <property type="protein sequence ID" value="POR31391.1"/>
    <property type="molecule type" value="Genomic_DNA"/>
</dbReference>
<comment type="caution">
    <text evidence="2">The sequence shown here is derived from an EMBL/GenBank/DDBJ whole genome shotgun (WGS) entry which is preliminary data.</text>
</comment>
<dbReference type="InterPro" id="IPR050309">
    <property type="entry name" value="Type-B_Carboxylest/Lipase"/>
</dbReference>